<protein>
    <submittedName>
        <fullName evidence="2 3">PLAT domain-containing protein</fullName>
    </submittedName>
</protein>
<dbReference type="WBParaSite" id="maker-uti_cns_0003952-snap-gene-0.4-mRNA-1">
    <property type="protein sequence ID" value="maker-uti_cns_0003952-snap-gene-0.4-mRNA-1"/>
    <property type="gene ID" value="maker-uti_cns_0003952-snap-gene-0.4"/>
</dbReference>
<dbReference type="Proteomes" id="UP000095280">
    <property type="component" value="Unplaced"/>
</dbReference>
<evidence type="ECO:0000313" key="1">
    <source>
        <dbReference type="Proteomes" id="UP000095280"/>
    </source>
</evidence>
<name>A0A1I8H1N9_9PLAT</name>
<dbReference type="WBParaSite" id="maker-uti_cns_0008066-snap-gene-0.4-mRNA-1">
    <property type="protein sequence ID" value="maker-uti_cns_0008066-snap-gene-0.4-mRNA-1"/>
    <property type="gene ID" value="maker-uti_cns_0008066-snap-gene-0.4"/>
</dbReference>
<keyword evidence="1" id="KW-1185">Reference proteome</keyword>
<sequence>IEETHVTLAESDVNAQKPRREALTACTLLKPRPGAGCLWLVARVPEVGHGDFAHGAVLCDDAHFGGPAKWMVCRSWQPQQKRGSPLRPWNALLACLAAAALAI</sequence>
<reference evidence="2 3" key="1">
    <citation type="submission" date="2016-11" db="UniProtKB">
        <authorList>
            <consortium name="WormBaseParasite"/>
        </authorList>
    </citation>
    <scope>IDENTIFICATION</scope>
</reference>
<evidence type="ECO:0000313" key="3">
    <source>
        <dbReference type="WBParaSite" id="maker-uti_cns_0008066-snap-gene-0.4-mRNA-1"/>
    </source>
</evidence>
<accession>A0A1I8H1N9</accession>
<evidence type="ECO:0000313" key="2">
    <source>
        <dbReference type="WBParaSite" id="maker-uti_cns_0003952-snap-gene-0.4-mRNA-1"/>
    </source>
</evidence>
<proteinExistence type="predicted"/>
<organism evidence="1 2">
    <name type="scientific">Macrostomum lignano</name>
    <dbReference type="NCBI Taxonomy" id="282301"/>
    <lineage>
        <taxon>Eukaryota</taxon>
        <taxon>Metazoa</taxon>
        <taxon>Spiralia</taxon>
        <taxon>Lophotrochozoa</taxon>
        <taxon>Platyhelminthes</taxon>
        <taxon>Rhabditophora</taxon>
        <taxon>Macrostomorpha</taxon>
        <taxon>Macrostomida</taxon>
        <taxon>Macrostomidae</taxon>
        <taxon>Macrostomum</taxon>
    </lineage>
</organism>
<dbReference type="AlphaFoldDB" id="A0A1I8H1N9"/>